<gene>
    <name evidence="1" type="ORF">CLV51_1011178</name>
</gene>
<sequence>MFSVAATAQVKPAAAKTDIIHKKAPVDTTVAIAIPHKDSILLLPGGIRIGVDLSRIVSAIYYPYRKEITVVADARINADLYLAFEGGYANTPYSDSNYTYKGNGAFVTLGLDYNFLKRQYPSEKNMFYGGFRYGFSHFNYAVPSYTIKNPYWGDHLTSSIPKTNVNAHWIELMLGLKAEVFKNFFMGWNVRERFLINNVKTDAITPLVIPGYGNGGKRTVLDVQYTVSYVIPFYHVKERIAGTEVKKKKIPKR</sequence>
<protein>
    <recommendedName>
        <fullName evidence="3">Outer membrane protein with beta-barrel domain</fullName>
    </recommendedName>
</protein>
<proteinExistence type="predicted"/>
<evidence type="ECO:0008006" key="3">
    <source>
        <dbReference type="Google" id="ProtNLM"/>
    </source>
</evidence>
<dbReference type="Pfam" id="PF19515">
    <property type="entry name" value="DUF6048"/>
    <property type="match status" value="1"/>
</dbReference>
<evidence type="ECO:0000313" key="1">
    <source>
        <dbReference type="EMBL" id="PSL49841.1"/>
    </source>
</evidence>
<dbReference type="Proteomes" id="UP000240971">
    <property type="component" value="Unassembled WGS sequence"/>
</dbReference>
<name>A0A2P8HUD8_CHINA</name>
<organism evidence="1 2">
    <name type="scientific">Chitinophaga niastensis</name>
    <dbReference type="NCBI Taxonomy" id="536980"/>
    <lineage>
        <taxon>Bacteria</taxon>
        <taxon>Pseudomonadati</taxon>
        <taxon>Bacteroidota</taxon>
        <taxon>Chitinophagia</taxon>
        <taxon>Chitinophagales</taxon>
        <taxon>Chitinophagaceae</taxon>
        <taxon>Chitinophaga</taxon>
    </lineage>
</organism>
<comment type="caution">
    <text evidence="1">The sequence shown here is derived from an EMBL/GenBank/DDBJ whole genome shotgun (WGS) entry which is preliminary data.</text>
</comment>
<dbReference type="EMBL" id="PYAW01000001">
    <property type="protein sequence ID" value="PSL49841.1"/>
    <property type="molecule type" value="Genomic_DNA"/>
</dbReference>
<reference evidence="1 2" key="1">
    <citation type="submission" date="2018-03" db="EMBL/GenBank/DDBJ databases">
        <title>Genomic Encyclopedia of Archaeal and Bacterial Type Strains, Phase II (KMG-II): from individual species to whole genera.</title>
        <authorList>
            <person name="Goeker M."/>
        </authorList>
    </citation>
    <scope>NUCLEOTIDE SEQUENCE [LARGE SCALE GENOMIC DNA]</scope>
    <source>
        <strain evidence="1 2">DSM 24859</strain>
    </source>
</reference>
<dbReference type="InterPro" id="IPR046111">
    <property type="entry name" value="DUF6048"/>
</dbReference>
<accession>A0A2P8HUD8</accession>
<dbReference type="AlphaFoldDB" id="A0A2P8HUD8"/>
<evidence type="ECO:0000313" key="2">
    <source>
        <dbReference type="Proteomes" id="UP000240971"/>
    </source>
</evidence>
<keyword evidence="2" id="KW-1185">Reference proteome</keyword>